<evidence type="ECO:0000313" key="9">
    <source>
        <dbReference type="EMBL" id="GAA0211375.1"/>
    </source>
</evidence>
<name>A0ABN0T3N1_9PSEU</name>
<feature type="transmembrane region" description="Helical" evidence="7">
    <location>
        <begin position="393"/>
        <end position="416"/>
    </location>
</feature>
<keyword evidence="4" id="KW-0378">Hydrolase</keyword>
<accession>A0ABN0T3N1</accession>
<feature type="transmembrane region" description="Helical" evidence="7">
    <location>
        <begin position="61"/>
        <end position="80"/>
    </location>
</feature>
<keyword evidence="7" id="KW-1133">Transmembrane helix</keyword>
<feature type="transmembrane region" description="Helical" evidence="7">
    <location>
        <begin position="500"/>
        <end position="519"/>
    </location>
</feature>
<keyword evidence="5" id="KW-0862">Zinc</keyword>
<keyword evidence="7" id="KW-0472">Membrane</keyword>
<comment type="cofactor">
    <cofactor evidence="1">
        <name>Zn(2+)</name>
        <dbReference type="ChEBI" id="CHEBI:29105"/>
    </cofactor>
</comment>
<dbReference type="EMBL" id="BAAABU010000001">
    <property type="protein sequence ID" value="GAA0211375.1"/>
    <property type="molecule type" value="Genomic_DNA"/>
</dbReference>
<evidence type="ECO:0000313" key="10">
    <source>
        <dbReference type="Proteomes" id="UP001500416"/>
    </source>
</evidence>
<evidence type="ECO:0000256" key="6">
    <source>
        <dbReference type="ARBA" id="ARBA00023049"/>
    </source>
</evidence>
<feature type="transmembrane region" description="Helical" evidence="7">
    <location>
        <begin position="366"/>
        <end position="387"/>
    </location>
</feature>
<evidence type="ECO:0000256" key="4">
    <source>
        <dbReference type="ARBA" id="ARBA00022801"/>
    </source>
</evidence>
<feature type="transmembrane region" description="Helical" evidence="7">
    <location>
        <begin position="591"/>
        <end position="619"/>
    </location>
</feature>
<evidence type="ECO:0000259" key="8">
    <source>
        <dbReference type="Pfam" id="PF01435"/>
    </source>
</evidence>
<organism evidence="9 10">
    <name type="scientific">Saccharothrix mutabilis subsp. mutabilis</name>
    <dbReference type="NCBI Taxonomy" id="66855"/>
    <lineage>
        <taxon>Bacteria</taxon>
        <taxon>Bacillati</taxon>
        <taxon>Actinomycetota</taxon>
        <taxon>Actinomycetes</taxon>
        <taxon>Pseudonocardiales</taxon>
        <taxon>Pseudonocardiaceae</taxon>
        <taxon>Saccharothrix</taxon>
    </lineage>
</organism>
<keyword evidence="2" id="KW-0645">Protease</keyword>
<feature type="transmembrane region" description="Helical" evidence="7">
    <location>
        <begin position="464"/>
        <end position="488"/>
    </location>
</feature>
<comment type="caution">
    <text evidence="9">The sequence shown here is derived from an EMBL/GenBank/DDBJ whole genome shotgun (WGS) entry which is preliminary data.</text>
</comment>
<proteinExistence type="predicted"/>
<feature type="transmembrane region" description="Helical" evidence="7">
    <location>
        <begin position="428"/>
        <end position="452"/>
    </location>
</feature>
<feature type="transmembrane region" description="Helical" evidence="7">
    <location>
        <begin position="335"/>
        <end position="354"/>
    </location>
</feature>
<gene>
    <name evidence="9" type="ORF">GCM10010492_06490</name>
</gene>
<feature type="transmembrane region" description="Helical" evidence="7">
    <location>
        <begin position="559"/>
        <end position="585"/>
    </location>
</feature>
<dbReference type="InterPro" id="IPR001915">
    <property type="entry name" value="Peptidase_M48"/>
</dbReference>
<evidence type="ECO:0000256" key="7">
    <source>
        <dbReference type="SAM" id="Phobius"/>
    </source>
</evidence>
<evidence type="ECO:0000256" key="2">
    <source>
        <dbReference type="ARBA" id="ARBA00022670"/>
    </source>
</evidence>
<keyword evidence="3" id="KW-0479">Metal-binding</keyword>
<keyword evidence="6" id="KW-0482">Metalloprotease</keyword>
<dbReference type="Proteomes" id="UP001500416">
    <property type="component" value="Unassembled WGS sequence"/>
</dbReference>
<reference evidence="9 10" key="1">
    <citation type="journal article" date="2019" name="Int. J. Syst. Evol. Microbiol.">
        <title>The Global Catalogue of Microorganisms (GCM) 10K type strain sequencing project: providing services to taxonomists for standard genome sequencing and annotation.</title>
        <authorList>
            <consortium name="The Broad Institute Genomics Platform"/>
            <consortium name="The Broad Institute Genome Sequencing Center for Infectious Disease"/>
            <person name="Wu L."/>
            <person name="Ma J."/>
        </authorList>
    </citation>
    <scope>NUCLEOTIDE SEQUENCE [LARGE SCALE GENOMIC DNA]</scope>
    <source>
        <strain evidence="9 10">JCM 3380</strain>
    </source>
</reference>
<evidence type="ECO:0000256" key="1">
    <source>
        <dbReference type="ARBA" id="ARBA00001947"/>
    </source>
</evidence>
<keyword evidence="7" id="KW-0812">Transmembrane</keyword>
<feature type="domain" description="Peptidase M48" evidence="8">
    <location>
        <begin position="132"/>
        <end position="288"/>
    </location>
</feature>
<protein>
    <recommendedName>
        <fullName evidence="8">Peptidase M48 domain-containing protein</fullName>
    </recommendedName>
</protein>
<sequence length="638" mass="64772">MTRTGRAPARPWSAGVLAYPAATTLRVAMLVAVVLMAGVFVGDWLYLGSGTGLPAMVAPPVWLAVPPLVAVLAMLVLAAVTPAVSERRRGLVDVPEDMGRVARARLADLSAAAGLSRPPRLVWNRTAKGTGVRAYGLPGRYRIQVAPAALGLARRNPAVFDMLMRHELAHVRNHDIVPAAAARVAGHVVVGLLAVPVLWRVADRDLSMLPDFLVRAALLVVAVRMVRAAVLRAREHYADVRAASWSSPPWQDADRFTDAARRRAPRRGVARWFALHPAPARRAAVVREPNVLGRATPGELFTVGALTTAAQPLLKELVIALTGLDVLSADRLSHALAYAGLGAAVAAVVVRAAGCGVLGPRAVAGAIAALIAGAGTGAVTSLSVTGLPAGQALFAHVLTEVLVCTVAGGALLVLLVDVLHARPARRSGTVVVAGAAGAGLVVPGALALALAVAEGAAAALGGELALAFLGDPVTTAAGLALAIAAVLLLARAPGALRTGVLTGTAAGAVATMGAVALLLTTDPFATDEAAWRFYLGAVWTGVALSTAAAAVASASRREGAVLGIAAAATTGLVATAGLAVVWSVAGHPFDLYSVLITVRATGTTALFTSLPAAAAASLLRQFATAPRTRREVLAPPTP</sequence>
<keyword evidence="10" id="KW-1185">Reference proteome</keyword>
<evidence type="ECO:0000256" key="5">
    <source>
        <dbReference type="ARBA" id="ARBA00022833"/>
    </source>
</evidence>
<dbReference type="Pfam" id="PF01435">
    <property type="entry name" value="Peptidase_M48"/>
    <property type="match status" value="1"/>
</dbReference>
<dbReference type="RefSeq" id="WP_343932055.1">
    <property type="nucleotide sequence ID" value="NZ_BAAABU010000001.1"/>
</dbReference>
<feature type="transmembrane region" description="Helical" evidence="7">
    <location>
        <begin position="12"/>
        <end position="41"/>
    </location>
</feature>
<feature type="transmembrane region" description="Helical" evidence="7">
    <location>
        <begin position="212"/>
        <end position="230"/>
    </location>
</feature>
<evidence type="ECO:0000256" key="3">
    <source>
        <dbReference type="ARBA" id="ARBA00022723"/>
    </source>
</evidence>
<feature type="transmembrane region" description="Helical" evidence="7">
    <location>
        <begin position="531"/>
        <end position="552"/>
    </location>
</feature>